<accession>A0A432PAU6</accession>
<dbReference type="Proteomes" id="UP000278823">
    <property type="component" value="Unassembled WGS sequence"/>
</dbReference>
<organism evidence="1 2">
    <name type="scientific">Rhizobium vallis</name>
    <dbReference type="NCBI Taxonomy" id="634290"/>
    <lineage>
        <taxon>Bacteria</taxon>
        <taxon>Pseudomonadati</taxon>
        <taxon>Pseudomonadota</taxon>
        <taxon>Alphaproteobacteria</taxon>
        <taxon>Hyphomicrobiales</taxon>
        <taxon>Rhizobiaceae</taxon>
        <taxon>Rhizobium/Agrobacterium group</taxon>
        <taxon>Rhizobium</taxon>
    </lineage>
</organism>
<dbReference type="AlphaFoldDB" id="A0A432PAU6"/>
<dbReference type="OrthoDB" id="7432609at2"/>
<comment type="caution">
    <text evidence="1">The sequence shown here is derived from an EMBL/GenBank/DDBJ whole genome shotgun (WGS) entry which is preliminary data.</text>
</comment>
<keyword evidence="2" id="KW-1185">Reference proteome</keyword>
<evidence type="ECO:0000313" key="1">
    <source>
        <dbReference type="EMBL" id="RUM18830.1"/>
    </source>
</evidence>
<sequence>MEDREILAGLVASTMPLMADERYGRLKIRERPIMHRIAVNLEHYFPDWEVDTDYNRHGEEVKRLQRPGGGTKNIEPDILVHIKGEPLANLLAVELKLSDNNDIEDDIFKLKGLTHTEQGFVYRVGVLLQLHFARKAVVICNVFKAGERNEELTGWLREAFEKAIADLKKAPEGAA</sequence>
<protein>
    <submittedName>
        <fullName evidence="1">Uncharacterized protein</fullName>
    </submittedName>
</protein>
<dbReference type="EMBL" id="RJTH01000023">
    <property type="protein sequence ID" value="RUM18830.1"/>
    <property type="molecule type" value="Genomic_DNA"/>
</dbReference>
<gene>
    <name evidence="1" type="ORF">EFQ99_32460</name>
</gene>
<dbReference type="RefSeq" id="WP_126925069.1">
    <property type="nucleotide sequence ID" value="NZ_ML133706.1"/>
</dbReference>
<proteinExistence type="predicted"/>
<name>A0A432PAU6_9HYPH</name>
<evidence type="ECO:0000313" key="2">
    <source>
        <dbReference type="Proteomes" id="UP000278823"/>
    </source>
</evidence>
<reference evidence="2" key="1">
    <citation type="submission" date="2018-11" db="EMBL/GenBank/DDBJ databases">
        <title>Rhizobium chutanense sp. nov., isolated from root nodules of Phaseolus vulgaris in China.</title>
        <authorList>
            <person name="Huo Y."/>
        </authorList>
    </citation>
    <scope>NUCLEOTIDE SEQUENCE [LARGE SCALE GENOMIC DNA]</scope>
    <source>
        <strain evidence="2">CCBAU 65647</strain>
    </source>
</reference>